<name>A0AAE1IQ02_9FABA</name>
<comment type="caution">
    <text evidence="4">The sequence shown here is derived from an EMBL/GenBank/DDBJ whole genome shotgun (WGS) entry which is preliminary data.</text>
</comment>
<evidence type="ECO:0000259" key="3">
    <source>
        <dbReference type="Pfam" id="PF04572"/>
    </source>
</evidence>
<feature type="region of interest" description="Disordered" evidence="1">
    <location>
        <begin position="62"/>
        <end position="96"/>
    </location>
</feature>
<dbReference type="PANTHER" id="PTHR46781:SF7">
    <property type="entry name" value="ALPHA 1,4-GLYCOSYLTRANSFERASE FAMILY PROTEIN"/>
    <property type="match status" value="1"/>
</dbReference>
<feature type="compositionally biased region" description="Acidic residues" evidence="1">
    <location>
        <begin position="82"/>
        <end position="91"/>
    </location>
</feature>
<dbReference type="Pfam" id="PF04488">
    <property type="entry name" value="Gly_transf_sug"/>
    <property type="match status" value="1"/>
</dbReference>
<dbReference type="EMBL" id="JAWXYG010000016">
    <property type="protein sequence ID" value="KAK4253229.1"/>
    <property type="molecule type" value="Genomic_DNA"/>
</dbReference>
<dbReference type="SUPFAM" id="SSF53448">
    <property type="entry name" value="Nucleotide-diphospho-sugar transferases"/>
    <property type="match status" value="1"/>
</dbReference>
<dbReference type="AlphaFoldDB" id="A0AAE1IQ02"/>
<dbReference type="PANTHER" id="PTHR46781">
    <property type="entry name" value="ALPHA 1,4-GLYCOSYLTRANSFERASE FAMILY PROTEIN"/>
    <property type="match status" value="1"/>
</dbReference>
<keyword evidence="2" id="KW-0472">Membrane</keyword>
<evidence type="ECO:0000256" key="1">
    <source>
        <dbReference type="SAM" id="MobiDB-lite"/>
    </source>
</evidence>
<evidence type="ECO:0000256" key="2">
    <source>
        <dbReference type="SAM" id="Phobius"/>
    </source>
</evidence>
<keyword evidence="2" id="KW-0812">Transmembrane</keyword>
<protein>
    <recommendedName>
        <fullName evidence="3">Alpha 1,4-glycosyltransferase domain-containing protein</fullName>
    </recommendedName>
</protein>
<dbReference type="InterPro" id="IPR029044">
    <property type="entry name" value="Nucleotide-diphossugar_trans"/>
</dbReference>
<keyword evidence="2" id="KW-1133">Transmembrane helix</keyword>
<dbReference type="Proteomes" id="UP001293593">
    <property type="component" value="Unassembled WGS sequence"/>
</dbReference>
<evidence type="ECO:0000313" key="5">
    <source>
        <dbReference type="Proteomes" id="UP001293593"/>
    </source>
</evidence>
<proteinExistence type="predicted"/>
<gene>
    <name evidence="4" type="ORF">QN277_010559</name>
</gene>
<feature type="transmembrane region" description="Helical" evidence="2">
    <location>
        <begin position="25"/>
        <end position="45"/>
    </location>
</feature>
<keyword evidence="5" id="KW-1185">Reference proteome</keyword>
<dbReference type="InterPro" id="IPR007652">
    <property type="entry name" value="A1-4-GlycosylTfrase_dom"/>
</dbReference>
<dbReference type="InterPro" id="IPR044789">
    <property type="entry name" value="Put_A1-4-GlycosylTfrase_plant"/>
</dbReference>
<dbReference type="Pfam" id="PF04572">
    <property type="entry name" value="Gb3_synth"/>
    <property type="match status" value="1"/>
</dbReference>
<accession>A0AAE1IQ02</accession>
<evidence type="ECO:0000313" key="4">
    <source>
        <dbReference type="EMBL" id="KAK4253229.1"/>
    </source>
</evidence>
<organism evidence="4 5">
    <name type="scientific">Acacia crassicarpa</name>
    <name type="common">northern wattle</name>
    <dbReference type="NCBI Taxonomy" id="499986"/>
    <lineage>
        <taxon>Eukaryota</taxon>
        <taxon>Viridiplantae</taxon>
        <taxon>Streptophyta</taxon>
        <taxon>Embryophyta</taxon>
        <taxon>Tracheophyta</taxon>
        <taxon>Spermatophyta</taxon>
        <taxon>Magnoliopsida</taxon>
        <taxon>eudicotyledons</taxon>
        <taxon>Gunneridae</taxon>
        <taxon>Pentapetalae</taxon>
        <taxon>rosids</taxon>
        <taxon>fabids</taxon>
        <taxon>Fabales</taxon>
        <taxon>Fabaceae</taxon>
        <taxon>Caesalpinioideae</taxon>
        <taxon>mimosoid clade</taxon>
        <taxon>Acacieae</taxon>
        <taxon>Acacia</taxon>
    </lineage>
</organism>
<dbReference type="InterPro" id="IPR007577">
    <property type="entry name" value="GlycoTrfase_DXD_sugar-bd_CS"/>
</dbReference>
<feature type="domain" description="Alpha 1,4-glycosyltransferase" evidence="3">
    <location>
        <begin position="294"/>
        <end position="417"/>
    </location>
</feature>
<sequence>MAASDEKTSHKTFDYLIRSRTAKSVLYYAIMFLVFLLVINAASILSNSPGASYGLRSIQKTLGKQETPKDDDSPAVESPSFETEEDEEDDPMVPPENLSREERMVWFRTQLPKLDMLNPYNSSQNFHMRVLSFLNKNCSALFHIIWLSPAKSFGKREFLTLDSFFKVYPDGCLVILSNTMDSLRGYRILKPFLDGGFKVTAITPDLPFLFKDTPAESWLEEIKSGDKDPGSIPLSQNLSNLIRLAMLYRYGGIYMDADMLILKDFAHFRNAVGAQSVDSATRKWTRLNGAVMIFDIHHPILIDFMQEFATTFDGNRWGYNGPYLVSRVIERVGSTPGYNLMILPPKAFFPVDWIKIVRLLKKPENEAEAKWIGNRFVELLYDGETYTIHMWNKISKVIEIEEGSVIARLASARCVICGNITNI</sequence>
<reference evidence="4" key="1">
    <citation type="submission" date="2023-10" db="EMBL/GenBank/DDBJ databases">
        <title>Chromosome-level genome of the transformable northern wattle, Acacia crassicarpa.</title>
        <authorList>
            <person name="Massaro I."/>
            <person name="Sinha N.R."/>
            <person name="Poethig S."/>
            <person name="Leichty A.R."/>
        </authorList>
    </citation>
    <scope>NUCLEOTIDE SEQUENCE</scope>
    <source>
        <strain evidence="4">Acra3RX</strain>
        <tissue evidence="4">Leaf</tissue>
    </source>
</reference>
<dbReference type="Gene3D" id="3.90.550.20">
    <property type="match status" value="1"/>
</dbReference>